<evidence type="ECO:0000313" key="7">
    <source>
        <dbReference type="Proteomes" id="UP000789405"/>
    </source>
</evidence>
<evidence type="ECO:0000313" key="6">
    <source>
        <dbReference type="EMBL" id="CAG8626912.1"/>
    </source>
</evidence>
<evidence type="ECO:0000259" key="5">
    <source>
        <dbReference type="PROSITE" id="PS01358"/>
    </source>
</evidence>
<evidence type="ECO:0000256" key="3">
    <source>
        <dbReference type="ARBA" id="ARBA00022833"/>
    </source>
</evidence>
<keyword evidence="7" id="KW-1185">Reference proteome</keyword>
<gene>
    <name evidence="6" type="ORF">DERYTH_LOCUS8942</name>
</gene>
<protein>
    <submittedName>
        <fullName evidence="6">9364_t:CDS:1</fullName>
    </submittedName>
</protein>
<evidence type="ECO:0000256" key="4">
    <source>
        <dbReference type="SAM" id="SignalP"/>
    </source>
</evidence>
<feature type="domain" description="RanBP2-type" evidence="5">
    <location>
        <begin position="102"/>
        <end position="121"/>
    </location>
</feature>
<reference evidence="6" key="1">
    <citation type="submission" date="2021-06" db="EMBL/GenBank/DDBJ databases">
        <authorList>
            <person name="Kallberg Y."/>
            <person name="Tangrot J."/>
            <person name="Rosling A."/>
        </authorList>
    </citation>
    <scope>NUCLEOTIDE SEQUENCE</scope>
    <source>
        <strain evidence="6">MA453B</strain>
    </source>
</reference>
<dbReference type="EMBL" id="CAJVPY010004743">
    <property type="protein sequence ID" value="CAG8626912.1"/>
    <property type="molecule type" value="Genomic_DNA"/>
</dbReference>
<dbReference type="AlphaFoldDB" id="A0A9N9D8U1"/>
<dbReference type="PROSITE" id="PS01358">
    <property type="entry name" value="ZF_RANBP2_1"/>
    <property type="match status" value="1"/>
</dbReference>
<keyword evidence="4" id="KW-0732">Signal</keyword>
<comment type="caution">
    <text evidence="6">The sequence shown here is derived from an EMBL/GenBank/DDBJ whole genome shotgun (WGS) entry which is preliminary data.</text>
</comment>
<keyword evidence="1" id="KW-0479">Metal-binding</keyword>
<feature type="signal peptide" evidence="4">
    <location>
        <begin position="1"/>
        <end position="17"/>
    </location>
</feature>
<evidence type="ECO:0000256" key="2">
    <source>
        <dbReference type="ARBA" id="ARBA00022771"/>
    </source>
</evidence>
<evidence type="ECO:0000256" key="1">
    <source>
        <dbReference type="ARBA" id="ARBA00022723"/>
    </source>
</evidence>
<feature type="chain" id="PRO_5040208333" evidence="4">
    <location>
        <begin position="18"/>
        <end position="133"/>
    </location>
</feature>
<dbReference type="Proteomes" id="UP000789405">
    <property type="component" value="Unassembled WGS sequence"/>
</dbReference>
<keyword evidence="3" id="KW-0862">Zinc</keyword>
<dbReference type="InterPro" id="IPR001876">
    <property type="entry name" value="Znf_RanBP2"/>
</dbReference>
<sequence length="133" mass="15738">MLKLFIILFVLIHVIASSSLNPLDNANVSQVIDFKSEFMKTQSYTDVDLDNETVNDNIKVNRNGRRIRWRWICGTCCSRQKHLHCQPCVFGQFNCFERGPQWYCETCYRSNRFNLFNCYRCIQGNRKVVVPCR</sequence>
<dbReference type="OrthoDB" id="10305475at2759"/>
<keyword evidence="2" id="KW-0863">Zinc-finger</keyword>
<organism evidence="6 7">
    <name type="scientific">Dentiscutata erythropus</name>
    <dbReference type="NCBI Taxonomy" id="1348616"/>
    <lineage>
        <taxon>Eukaryota</taxon>
        <taxon>Fungi</taxon>
        <taxon>Fungi incertae sedis</taxon>
        <taxon>Mucoromycota</taxon>
        <taxon>Glomeromycotina</taxon>
        <taxon>Glomeromycetes</taxon>
        <taxon>Diversisporales</taxon>
        <taxon>Gigasporaceae</taxon>
        <taxon>Dentiscutata</taxon>
    </lineage>
</organism>
<name>A0A9N9D8U1_9GLOM</name>
<accession>A0A9N9D8U1</accession>
<proteinExistence type="predicted"/>
<dbReference type="GO" id="GO:0008270">
    <property type="term" value="F:zinc ion binding"/>
    <property type="evidence" value="ECO:0007669"/>
    <property type="project" value="UniProtKB-KW"/>
</dbReference>